<accession>A0A6N4VFP6</accession>
<protein>
    <submittedName>
        <fullName evidence="1">Uncharacterized protein</fullName>
    </submittedName>
</protein>
<dbReference type="Proteomes" id="UP000466785">
    <property type="component" value="Chromosome"/>
</dbReference>
<organism evidence="1 2">
    <name type="scientific">Mycolicibacterium poriferae</name>
    <dbReference type="NCBI Taxonomy" id="39694"/>
    <lineage>
        <taxon>Bacteria</taxon>
        <taxon>Bacillati</taxon>
        <taxon>Actinomycetota</taxon>
        <taxon>Actinomycetes</taxon>
        <taxon>Mycobacteriales</taxon>
        <taxon>Mycobacteriaceae</taxon>
        <taxon>Mycolicibacterium</taxon>
    </lineage>
</organism>
<dbReference type="EMBL" id="AP022570">
    <property type="protein sequence ID" value="BBX53655.1"/>
    <property type="molecule type" value="Genomic_DNA"/>
</dbReference>
<dbReference type="AlphaFoldDB" id="A0A6N4VFP6"/>
<proteinExistence type="predicted"/>
<reference evidence="1 2" key="1">
    <citation type="journal article" date="2019" name="Emerg. Microbes Infect.">
        <title>Comprehensive subspecies identification of 175 nontuberculous mycobacteria species based on 7547 genomic profiles.</title>
        <authorList>
            <person name="Matsumoto Y."/>
            <person name="Kinjo T."/>
            <person name="Motooka D."/>
            <person name="Nabeya D."/>
            <person name="Jung N."/>
            <person name="Uechi K."/>
            <person name="Horii T."/>
            <person name="Iida T."/>
            <person name="Fujita J."/>
            <person name="Nakamura S."/>
        </authorList>
    </citation>
    <scope>NUCLEOTIDE SEQUENCE [LARGE SCALE GENOMIC DNA]</scope>
    <source>
        <strain evidence="1 2">JCM 12603</strain>
    </source>
</reference>
<keyword evidence="2" id="KW-1185">Reference proteome</keyword>
<evidence type="ECO:0000313" key="1">
    <source>
        <dbReference type="EMBL" id="BBX53655.1"/>
    </source>
</evidence>
<dbReference type="RefSeq" id="WP_264002564.1">
    <property type="nucleotide sequence ID" value="NZ_AP022570.1"/>
</dbReference>
<sequence>MIVRKAPFYESRSLRADAAAGRRALWLREIRTDDTVPGVPVLA</sequence>
<gene>
    <name evidence="1" type="ORF">MPOR_46810</name>
</gene>
<evidence type="ECO:0000313" key="2">
    <source>
        <dbReference type="Proteomes" id="UP000466785"/>
    </source>
</evidence>
<dbReference type="KEGG" id="mpof:MPOR_46810"/>
<name>A0A6N4VFP6_9MYCO</name>